<keyword evidence="3" id="KW-1185">Reference proteome</keyword>
<dbReference type="CDD" id="cd13606">
    <property type="entry name" value="PBP2_ProX_like"/>
    <property type="match status" value="1"/>
</dbReference>
<evidence type="ECO:0000313" key="2">
    <source>
        <dbReference type="EMBL" id="RSM47108.1"/>
    </source>
</evidence>
<protein>
    <submittedName>
        <fullName evidence="2">ABC transporter substrate-binding protein</fullName>
    </submittedName>
</protein>
<evidence type="ECO:0000259" key="1">
    <source>
        <dbReference type="Pfam" id="PF04069"/>
    </source>
</evidence>
<gene>
    <name evidence="2" type="ORF">DMA12_09820</name>
</gene>
<dbReference type="InterPro" id="IPR007210">
    <property type="entry name" value="ABC_Gly_betaine_transp_sub-bd"/>
</dbReference>
<dbReference type="Gene3D" id="3.40.190.10">
    <property type="entry name" value="Periplasmic binding protein-like II"/>
    <property type="match status" value="1"/>
</dbReference>
<comment type="caution">
    <text evidence="2">The sequence shown here is derived from an EMBL/GenBank/DDBJ whole genome shotgun (WGS) entry which is preliminary data.</text>
</comment>
<dbReference type="AlphaFoldDB" id="A0A428WVK9"/>
<name>A0A428WVK9_AMYBA</name>
<accession>A0A428WVK9</accession>
<dbReference type="SUPFAM" id="SSF53850">
    <property type="entry name" value="Periplasmic binding protein-like II"/>
    <property type="match status" value="1"/>
</dbReference>
<sequence length="308" mass="31845">MGLIATTAITTAVTTVLLAGCSGGVDSLNQPASGSASNSGGGAITVGTANYTENVVLGYLYAGVLKAKGVTVTVKPNLGSREVIIPALQHGDIDLLPEYQGSLLAYLKPDAKQSSAADVQQALTAALPAGLKVLPYAAAEDADVYAVTKATADKYNLHSLADLAAHNGQLVFGGPAEDQTRYAGIVGLEQVYGARFKEFKALDADGPLTKGALGKGDIDVANLFSTDVDIQRKGWVVLTDPKHLIAAQHIVPLISSAKPNPAVESALAQLNDKLTTDALSQLDSKVDNDKADPDQVAADWLKQEGIVS</sequence>
<feature type="domain" description="ABC-type glycine betaine transport system substrate-binding" evidence="1">
    <location>
        <begin position="43"/>
        <end position="303"/>
    </location>
</feature>
<evidence type="ECO:0000313" key="3">
    <source>
        <dbReference type="Proteomes" id="UP000286716"/>
    </source>
</evidence>
<dbReference type="Pfam" id="PF04069">
    <property type="entry name" value="OpuAC"/>
    <property type="match status" value="1"/>
</dbReference>
<dbReference type="EMBL" id="QHHU01000011">
    <property type="protein sequence ID" value="RSM47108.1"/>
    <property type="molecule type" value="Genomic_DNA"/>
</dbReference>
<organism evidence="2 3">
    <name type="scientific">Amycolatopsis balhimycina DSM 5908</name>
    <dbReference type="NCBI Taxonomy" id="1081091"/>
    <lineage>
        <taxon>Bacteria</taxon>
        <taxon>Bacillati</taxon>
        <taxon>Actinomycetota</taxon>
        <taxon>Actinomycetes</taxon>
        <taxon>Pseudonocardiales</taxon>
        <taxon>Pseudonocardiaceae</taxon>
        <taxon>Amycolatopsis</taxon>
    </lineage>
</organism>
<dbReference type="Gene3D" id="3.40.190.120">
    <property type="entry name" value="Osmoprotection protein (prox), domain 2"/>
    <property type="match status" value="1"/>
</dbReference>
<dbReference type="GO" id="GO:0022857">
    <property type="term" value="F:transmembrane transporter activity"/>
    <property type="evidence" value="ECO:0007669"/>
    <property type="project" value="InterPro"/>
</dbReference>
<dbReference type="Proteomes" id="UP000286716">
    <property type="component" value="Unassembled WGS sequence"/>
</dbReference>
<proteinExistence type="predicted"/>
<dbReference type="GO" id="GO:0043190">
    <property type="term" value="C:ATP-binding cassette (ABC) transporter complex"/>
    <property type="evidence" value="ECO:0007669"/>
    <property type="project" value="InterPro"/>
</dbReference>
<reference evidence="2 3" key="1">
    <citation type="submission" date="2018-05" db="EMBL/GenBank/DDBJ databases">
        <title>Evolution of GPA BGCs.</title>
        <authorList>
            <person name="Waglechner N."/>
            <person name="Wright G.D."/>
        </authorList>
    </citation>
    <scope>NUCLEOTIDE SEQUENCE [LARGE SCALE GENOMIC DNA]</scope>
    <source>
        <strain evidence="2 3">DSM 5908</strain>
    </source>
</reference>
<dbReference type="OrthoDB" id="9781705at2"/>